<name>A0A318IY43_9BURK</name>
<dbReference type="PROSITE" id="PS51833">
    <property type="entry name" value="HDOD"/>
    <property type="match status" value="1"/>
</dbReference>
<comment type="caution">
    <text evidence="2">The sequence shown here is derived from an EMBL/GenBank/DDBJ whole genome shotgun (WGS) entry which is preliminary data.</text>
</comment>
<dbReference type="Proteomes" id="UP000247792">
    <property type="component" value="Unassembled WGS sequence"/>
</dbReference>
<dbReference type="Pfam" id="PF08668">
    <property type="entry name" value="HDOD"/>
    <property type="match status" value="1"/>
</dbReference>
<dbReference type="Gene3D" id="1.10.3210.10">
    <property type="entry name" value="Hypothetical protein af1432"/>
    <property type="match status" value="1"/>
</dbReference>
<evidence type="ECO:0000259" key="1">
    <source>
        <dbReference type="PROSITE" id="PS51833"/>
    </source>
</evidence>
<dbReference type="InterPro" id="IPR052340">
    <property type="entry name" value="RNase_Y/CdgJ"/>
</dbReference>
<feature type="domain" description="HDOD" evidence="1">
    <location>
        <begin position="13"/>
        <end position="205"/>
    </location>
</feature>
<evidence type="ECO:0000313" key="2">
    <source>
        <dbReference type="EMBL" id="PXX40389.1"/>
    </source>
</evidence>
<proteinExistence type="predicted"/>
<dbReference type="RefSeq" id="WP_110257113.1">
    <property type="nucleotide sequence ID" value="NZ_QJKB01000008.1"/>
</dbReference>
<organism evidence="2 3">
    <name type="scientific">Undibacterium pigrum</name>
    <dbReference type="NCBI Taxonomy" id="401470"/>
    <lineage>
        <taxon>Bacteria</taxon>
        <taxon>Pseudomonadati</taxon>
        <taxon>Pseudomonadota</taxon>
        <taxon>Betaproteobacteria</taxon>
        <taxon>Burkholderiales</taxon>
        <taxon>Oxalobacteraceae</taxon>
        <taxon>Undibacterium</taxon>
    </lineage>
</organism>
<evidence type="ECO:0000313" key="3">
    <source>
        <dbReference type="Proteomes" id="UP000247792"/>
    </source>
</evidence>
<dbReference type="PANTHER" id="PTHR33525">
    <property type="match status" value="1"/>
</dbReference>
<dbReference type="AlphaFoldDB" id="A0A318IY43"/>
<dbReference type="OrthoDB" id="9770715at2"/>
<reference evidence="2 3" key="1">
    <citation type="submission" date="2018-05" db="EMBL/GenBank/DDBJ databases">
        <title>Genomic Encyclopedia of Type Strains, Phase IV (KMG-IV): sequencing the most valuable type-strain genomes for metagenomic binning, comparative biology and taxonomic classification.</title>
        <authorList>
            <person name="Goeker M."/>
        </authorList>
    </citation>
    <scope>NUCLEOTIDE SEQUENCE [LARGE SCALE GENOMIC DNA]</scope>
    <source>
        <strain evidence="2 3">DSM 19792</strain>
    </source>
</reference>
<dbReference type="InterPro" id="IPR013976">
    <property type="entry name" value="HDOD"/>
</dbReference>
<dbReference type="EMBL" id="QJKB01000008">
    <property type="protein sequence ID" value="PXX40389.1"/>
    <property type="molecule type" value="Genomic_DNA"/>
</dbReference>
<sequence length="275" mass="30409">MKIETLFQQQNALPSIPKVVQEVIDSFNNDDVSIDEIARKLSADQVLSAKLLRLANSSYYHASRTVGSVDDAVLMLGFMTVRTLVVSSGLTSGFKSMPGVDLKQFWRYSLHTAVVSKWLAKKAHCNSDFAFTVGLMHGIGQLVMHAGMPEQMLQVDKTAGPLDPRRPDVERTSFGYDFFDVGAELSRRWRFPDTFATAIKACGEPLQQSEFDQIGAVVHIASWCARGEESHYSQEEREATFPTEVAKKLGIKPELILAEMPPLAELSAGLEDLLG</sequence>
<accession>A0A318IY43</accession>
<protein>
    <submittedName>
        <fullName evidence="2">HD-like signal output (HDOD) protein</fullName>
    </submittedName>
</protein>
<dbReference type="SUPFAM" id="SSF109604">
    <property type="entry name" value="HD-domain/PDEase-like"/>
    <property type="match status" value="1"/>
</dbReference>
<keyword evidence="3" id="KW-1185">Reference proteome</keyword>
<dbReference type="PANTHER" id="PTHR33525:SF3">
    <property type="entry name" value="RIBONUCLEASE Y"/>
    <property type="match status" value="1"/>
</dbReference>
<gene>
    <name evidence="2" type="ORF">DFR42_108224</name>
</gene>